<gene>
    <name evidence="8" type="primary">rfbC</name>
    <name evidence="8" type="ORF">COA71_01875</name>
</gene>
<dbReference type="PANTHER" id="PTHR21047">
    <property type="entry name" value="DTDP-6-DEOXY-D-GLUCOSE-3,5 EPIMERASE"/>
    <property type="match status" value="1"/>
</dbReference>
<dbReference type="EMBL" id="NVWI01000001">
    <property type="protein sequence ID" value="PCJ43646.1"/>
    <property type="molecule type" value="Genomic_DNA"/>
</dbReference>
<feature type="active site" description="Proton acceptor" evidence="5">
    <location>
        <position position="61"/>
    </location>
</feature>
<evidence type="ECO:0000256" key="1">
    <source>
        <dbReference type="ARBA" id="ARBA00001298"/>
    </source>
</evidence>
<evidence type="ECO:0000256" key="7">
    <source>
        <dbReference type="RuleBase" id="RU364069"/>
    </source>
</evidence>
<comment type="catalytic activity">
    <reaction evidence="1 7">
        <text>dTDP-4-dehydro-6-deoxy-alpha-D-glucose = dTDP-4-dehydro-beta-L-rhamnose</text>
        <dbReference type="Rhea" id="RHEA:16969"/>
        <dbReference type="ChEBI" id="CHEBI:57649"/>
        <dbReference type="ChEBI" id="CHEBI:62830"/>
        <dbReference type="EC" id="5.1.3.13"/>
    </reaction>
</comment>
<evidence type="ECO:0000256" key="3">
    <source>
        <dbReference type="ARBA" id="ARBA00012098"/>
    </source>
</evidence>
<evidence type="ECO:0000256" key="2">
    <source>
        <dbReference type="ARBA" id="ARBA00001997"/>
    </source>
</evidence>
<dbReference type="Pfam" id="PF00908">
    <property type="entry name" value="dTDP_sugar_isom"/>
    <property type="match status" value="1"/>
</dbReference>
<dbReference type="SUPFAM" id="SSF51182">
    <property type="entry name" value="RmlC-like cupins"/>
    <property type="match status" value="1"/>
</dbReference>
<reference evidence="9" key="1">
    <citation type="submission" date="2017-08" db="EMBL/GenBank/DDBJ databases">
        <title>A dynamic microbial community with high functional redundancy inhabits the cold, oxic subseafloor aquifer.</title>
        <authorList>
            <person name="Tully B.J."/>
            <person name="Wheat C.G."/>
            <person name="Glazer B.T."/>
            <person name="Huber J.A."/>
        </authorList>
    </citation>
    <scope>NUCLEOTIDE SEQUENCE [LARGE SCALE GENOMIC DNA]</scope>
</reference>
<dbReference type="AlphaFoldDB" id="A0A2A5CJV2"/>
<comment type="subunit">
    <text evidence="7">Homodimer.</text>
</comment>
<organism evidence="8 9">
    <name type="scientific">SAR86 cluster bacterium</name>
    <dbReference type="NCBI Taxonomy" id="2030880"/>
    <lineage>
        <taxon>Bacteria</taxon>
        <taxon>Pseudomonadati</taxon>
        <taxon>Pseudomonadota</taxon>
        <taxon>Gammaproteobacteria</taxon>
        <taxon>SAR86 cluster</taxon>
    </lineage>
</organism>
<dbReference type="EC" id="5.1.3.13" evidence="3 7"/>
<dbReference type="GO" id="GO:0005829">
    <property type="term" value="C:cytosol"/>
    <property type="evidence" value="ECO:0007669"/>
    <property type="project" value="TreeGrafter"/>
</dbReference>
<dbReference type="GO" id="GO:0000271">
    <property type="term" value="P:polysaccharide biosynthetic process"/>
    <property type="evidence" value="ECO:0007669"/>
    <property type="project" value="TreeGrafter"/>
</dbReference>
<comment type="pathway">
    <text evidence="7">Carbohydrate biosynthesis; dTDP-L-rhamnose biosynthesis.</text>
</comment>
<evidence type="ECO:0000313" key="9">
    <source>
        <dbReference type="Proteomes" id="UP000228987"/>
    </source>
</evidence>
<dbReference type="Gene3D" id="2.60.120.10">
    <property type="entry name" value="Jelly Rolls"/>
    <property type="match status" value="1"/>
</dbReference>
<dbReference type="UniPathway" id="UPA00124"/>
<comment type="similarity">
    <text evidence="7">Belongs to the dTDP-4-dehydrorhamnose 3,5-epimerase family.</text>
</comment>
<dbReference type="InterPro" id="IPR000888">
    <property type="entry name" value="RmlC-like"/>
</dbReference>
<evidence type="ECO:0000256" key="4">
    <source>
        <dbReference type="ARBA" id="ARBA00019595"/>
    </source>
</evidence>
<feature type="site" description="Participates in a stacking interaction with the thymidine ring of dTDP-4-oxo-6-deoxyglucose" evidence="6">
    <location>
        <position position="136"/>
    </location>
</feature>
<dbReference type="PANTHER" id="PTHR21047:SF2">
    <property type="entry name" value="THYMIDINE DIPHOSPHO-4-KETO-RHAMNOSE 3,5-EPIMERASE"/>
    <property type="match status" value="1"/>
</dbReference>
<evidence type="ECO:0000256" key="5">
    <source>
        <dbReference type="PIRSR" id="PIRSR600888-1"/>
    </source>
</evidence>
<proteinExistence type="inferred from homology"/>
<dbReference type="NCBIfam" id="TIGR01221">
    <property type="entry name" value="rmlC"/>
    <property type="match status" value="1"/>
</dbReference>
<sequence length="182" mass="20319">MEIIKTAIPDVLLFKPKSFGDERGFFMETFRESWLENIGITANFIQDNHSASVKGVLRGLHYQLQQPQGKLVRVISGEVYDVAVDLRKNSPTFGQHVASILSAENKLVFWVPPGFAHGFLVLSDKAEFVYKCTSYYAPDDEHSLLWNDPKLGIPWPLEGIDEPALSAKDRKAASLSEAVLPS</sequence>
<protein>
    <recommendedName>
        <fullName evidence="4 7">dTDP-4-dehydrorhamnose 3,5-epimerase</fullName>
        <ecNumber evidence="3 7">5.1.3.13</ecNumber>
    </recommendedName>
    <alternativeName>
        <fullName evidence="7">Thymidine diphospho-4-keto-rhamnose 3,5-epimerase</fullName>
    </alternativeName>
</protein>
<dbReference type="InterPro" id="IPR014710">
    <property type="entry name" value="RmlC-like_jellyroll"/>
</dbReference>
<evidence type="ECO:0000256" key="6">
    <source>
        <dbReference type="PIRSR" id="PIRSR600888-3"/>
    </source>
</evidence>
<dbReference type="GO" id="GO:0019305">
    <property type="term" value="P:dTDP-rhamnose biosynthetic process"/>
    <property type="evidence" value="ECO:0007669"/>
    <property type="project" value="UniProtKB-UniRule"/>
</dbReference>
<comment type="function">
    <text evidence="2 7">Catalyzes the epimerization of the C3' and C5'positions of dTDP-6-deoxy-D-xylo-4-hexulose, forming dTDP-6-deoxy-L-lyxo-4-hexulose.</text>
</comment>
<comment type="caution">
    <text evidence="8">The sequence shown here is derived from an EMBL/GenBank/DDBJ whole genome shotgun (WGS) entry which is preliminary data.</text>
</comment>
<accession>A0A2A5CJV2</accession>
<dbReference type="GO" id="GO:0008830">
    <property type="term" value="F:dTDP-4-dehydrorhamnose 3,5-epimerase activity"/>
    <property type="evidence" value="ECO:0007669"/>
    <property type="project" value="UniProtKB-UniRule"/>
</dbReference>
<dbReference type="Proteomes" id="UP000228987">
    <property type="component" value="Unassembled WGS sequence"/>
</dbReference>
<evidence type="ECO:0000313" key="8">
    <source>
        <dbReference type="EMBL" id="PCJ43646.1"/>
    </source>
</evidence>
<feature type="active site" description="Proton donor" evidence="5">
    <location>
        <position position="130"/>
    </location>
</feature>
<name>A0A2A5CJV2_9GAMM</name>
<dbReference type="CDD" id="cd00438">
    <property type="entry name" value="cupin_RmlC"/>
    <property type="match status" value="1"/>
</dbReference>
<keyword evidence="7" id="KW-0413">Isomerase</keyword>
<dbReference type="InterPro" id="IPR011051">
    <property type="entry name" value="RmlC_Cupin_sf"/>
</dbReference>